<reference evidence="2" key="1">
    <citation type="submission" date="2020-05" db="EMBL/GenBank/DDBJ databases">
        <title>Mycena genomes resolve the evolution of fungal bioluminescence.</title>
        <authorList>
            <person name="Tsai I.J."/>
        </authorList>
    </citation>
    <scope>NUCLEOTIDE SEQUENCE</scope>
    <source>
        <strain evidence="2">160909Yilan</strain>
    </source>
</reference>
<evidence type="ECO:0000313" key="3">
    <source>
        <dbReference type="Proteomes" id="UP000623467"/>
    </source>
</evidence>
<evidence type="ECO:0000256" key="1">
    <source>
        <dbReference type="SAM" id="MobiDB-lite"/>
    </source>
</evidence>
<evidence type="ECO:0000313" key="2">
    <source>
        <dbReference type="EMBL" id="KAF7340892.1"/>
    </source>
</evidence>
<name>A0A8H6XH15_9AGAR</name>
<feature type="compositionally biased region" description="Low complexity" evidence="1">
    <location>
        <begin position="365"/>
        <end position="374"/>
    </location>
</feature>
<feature type="region of interest" description="Disordered" evidence="1">
    <location>
        <begin position="320"/>
        <end position="383"/>
    </location>
</feature>
<keyword evidence="3" id="KW-1185">Reference proteome</keyword>
<dbReference type="OrthoDB" id="2634326at2759"/>
<dbReference type="Proteomes" id="UP000623467">
    <property type="component" value="Unassembled WGS sequence"/>
</dbReference>
<protein>
    <submittedName>
        <fullName evidence="2">Uncharacterized protein</fullName>
    </submittedName>
</protein>
<feature type="compositionally biased region" description="Polar residues" evidence="1">
    <location>
        <begin position="347"/>
        <end position="360"/>
    </location>
</feature>
<comment type="caution">
    <text evidence="2">The sequence shown here is derived from an EMBL/GenBank/DDBJ whole genome shotgun (WGS) entry which is preliminary data.</text>
</comment>
<gene>
    <name evidence="2" type="ORF">MSAN_02118700</name>
</gene>
<organism evidence="2 3">
    <name type="scientific">Mycena sanguinolenta</name>
    <dbReference type="NCBI Taxonomy" id="230812"/>
    <lineage>
        <taxon>Eukaryota</taxon>
        <taxon>Fungi</taxon>
        <taxon>Dikarya</taxon>
        <taxon>Basidiomycota</taxon>
        <taxon>Agaricomycotina</taxon>
        <taxon>Agaricomycetes</taxon>
        <taxon>Agaricomycetidae</taxon>
        <taxon>Agaricales</taxon>
        <taxon>Marasmiineae</taxon>
        <taxon>Mycenaceae</taxon>
        <taxon>Mycena</taxon>
    </lineage>
</organism>
<accession>A0A8H6XH15</accession>
<dbReference type="AlphaFoldDB" id="A0A8H6XH15"/>
<feature type="compositionally biased region" description="Polar residues" evidence="1">
    <location>
        <begin position="328"/>
        <end position="339"/>
    </location>
</feature>
<sequence length="659" mass="74250">MAAPSTHIDLVRNRTPNSTLGPFDGKVAALVQLRGESYFITTHADYVPALLSLEQPHAVFLRSDLRYRTDNPTLWPQEWTAKHCHLAAIQKPGSCSEMQIMWWNLTPQDFVFGSAVMQGIGRLRPYKLSQFLPPVNDLVARCTQLSPTRASPLFGHLINGVLIWIEQLQMLPTTYTKMVFAVTSLQRTFLELDALYEYMTKYKRRIDNYSHRFPESTPVAPCIGAFTFVPLVAQQLWAARLPVWLLRPSHTFDSENILAEVSLLQPHHITLDALDEDAAISRAAVLTPWYWEAFKQFTNCNPPTAPVASGSCTVVAPVPPASSDVAKGSSSRPTSSQKPQPRRSHPNHQPQRYSPYSSKLPQKPAPNNASNNPGPHDKFQPLTIPEMPPFVRAWADALVQVDKSHASSAEHAALYVLPEPALLVNSERRCTFIHHWTLLSDGFLYMLSQPTPPQFLSNQEWRDILEGHLELRGHPKSRTHTCSKALEDRIRPALLTSNVSKIQGFPVPPGQIPPYSLQQIHEIVWQVAETNFRFEFAALDRLASGQDRLEDVKRCFAGGMFVGVPLELSKKGWAAIAMEDRERYIIRTAKLMLGWTTRARLPAVIRAAENKNNWLSSELQALEIAVCCHYTQAFWEYLGRAAVIPMCLDHDIEKEDGEL</sequence>
<proteinExistence type="predicted"/>
<dbReference type="EMBL" id="JACAZH010000029">
    <property type="protein sequence ID" value="KAF7340892.1"/>
    <property type="molecule type" value="Genomic_DNA"/>
</dbReference>